<dbReference type="OrthoDB" id="10640630at2759"/>
<keyword evidence="3" id="KW-1185">Reference proteome</keyword>
<feature type="compositionally biased region" description="Basic and acidic residues" evidence="1">
    <location>
        <begin position="116"/>
        <end position="125"/>
    </location>
</feature>
<name>A0A3M7PSP2_BRAPC</name>
<accession>A0A3M7PSP2</accession>
<reference evidence="2 3" key="1">
    <citation type="journal article" date="2018" name="Sci. Rep.">
        <title>Genomic signatures of local adaptation to the degree of environmental predictability in rotifers.</title>
        <authorList>
            <person name="Franch-Gras L."/>
            <person name="Hahn C."/>
            <person name="Garcia-Roger E.M."/>
            <person name="Carmona M.J."/>
            <person name="Serra M."/>
            <person name="Gomez A."/>
        </authorList>
    </citation>
    <scope>NUCLEOTIDE SEQUENCE [LARGE SCALE GENOMIC DNA]</scope>
    <source>
        <strain evidence="2">HYR1</strain>
    </source>
</reference>
<sequence>MTSIKRNQVEFLKAFDVFPSIHAHSPKRKNLFTENLWNNFSYSSDEIRLMKQVKGILNNNTFEIVKHKLHSRNTLKHKDFKQGIQSINNMKYKTSSPDQNFAMILPKKPEYLMEKMERKEKHKDSSSSASSASPNSTPSVFINYLINVFAC</sequence>
<feature type="region of interest" description="Disordered" evidence="1">
    <location>
        <begin position="116"/>
        <end position="136"/>
    </location>
</feature>
<evidence type="ECO:0000313" key="2">
    <source>
        <dbReference type="EMBL" id="RNA01939.1"/>
    </source>
</evidence>
<dbReference type="Proteomes" id="UP000276133">
    <property type="component" value="Unassembled WGS sequence"/>
</dbReference>
<proteinExistence type="predicted"/>
<evidence type="ECO:0000256" key="1">
    <source>
        <dbReference type="SAM" id="MobiDB-lite"/>
    </source>
</evidence>
<feature type="compositionally biased region" description="Low complexity" evidence="1">
    <location>
        <begin position="126"/>
        <end position="136"/>
    </location>
</feature>
<evidence type="ECO:0000313" key="3">
    <source>
        <dbReference type="Proteomes" id="UP000276133"/>
    </source>
</evidence>
<dbReference type="AlphaFoldDB" id="A0A3M7PSP2"/>
<gene>
    <name evidence="2" type="ORF">BpHYR1_044604</name>
</gene>
<protein>
    <submittedName>
        <fullName evidence="2">Uncharacterized protein</fullName>
    </submittedName>
</protein>
<comment type="caution">
    <text evidence="2">The sequence shown here is derived from an EMBL/GenBank/DDBJ whole genome shotgun (WGS) entry which is preliminary data.</text>
</comment>
<organism evidence="2 3">
    <name type="scientific">Brachionus plicatilis</name>
    <name type="common">Marine rotifer</name>
    <name type="synonym">Brachionus muelleri</name>
    <dbReference type="NCBI Taxonomy" id="10195"/>
    <lineage>
        <taxon>Eukaryota</taxon>
        <taxon>Metazoa</taxon>
        <taxon>Spiralia</taxon>
        <taxon>Gnathifera</taxon>
        <taxon>Rotifera</taxon>
        <taxon>Eurotatoria</taxon>
        <taxon>Monogononta</taxon>
        <taxon>Pseudotrocha</taxon>
        <taxon>Ploima</taxon>
        <taxon>Brachionidae</taxon>
        <taxon>Brachionus</taxon>
    </lineage>
</organism>
<dbReference type="EMBL" id="REGN01009109">
    <property type="protein sequence ID" value="RNA01939.1"/>
    <property type="molecule type" value="Genomic_DNA"/>
</dbReference>